<organism evidence="2 3">
    <name type="scientific">Clostridium aceticum</name>
    <dbReference type="NCBI Taxonomy" id="84022"/>
    <lineage>
        <taxon>Bacteria</taxon>
        <taxon>Bacillati</taxon>
        <taxon>Bacillota</taxon>
        <taxon>Clostridia</taxon>
        <taxon>Eubacteriales</taxon>
        <taxon>Clostridiaceae</taxon>
        <taxon>Clostridium</taxon>
    </lineage>
</organism>
<reference evidence="2 3" key="1">
    <citation type="submission" date="2014-10" db="EMBL/GenBank/DDBJ databases">
        <title>Genome sequence of Clostridium aceticum DSM 1496.</title>
        <authorList>
            <person name="Poehlein A."/>
            <person name="Schiel-Bengelsdorf B."/>
            <person name="Gottschalk G."/>
            <person name="Duerre P."/>
            <person name="Daniel R."/>
        </authorList>
    </citation>
    <scope>NUCLEOTIDE SEQUENCE [LARGE SCALE GENOMIC DNA]</scope>
    <source>
        <strain evidence="2 3">DSM 1496</strain>
    </source>
</reference>
<keyword evidence="1" id="KW-0238">DNA-binding</keyword>
<gene>
    <name evidence="2" type="ORF">CACET_c21460</name>
</gene>
<dbReference type="PANTHER" id="PTHR46558">
    <property type="entry name" value="TRACRIPTIONAL REGULATORY PROTEIN-RELATED-RELATED"/>
    <property type="match status" value="1"/>
</dbReference>
<dbReference type="EMBL" id="CP009687">
    <property type="protein sequence ID" value="AKL95593.1"/>
    <property type="molecule type" value="Genomic_DNA"/>
</dbReference>
<dbReference type="PROSITE" id="PS50943">
    <property type="entry name" value="HTH_CROC1"/>
    <property type="match status" value="1"/>
</dbReference>
<dbReference type="PATRIC" id="fig|84022.5.peg.562"/>
<accession>A0A0D8I9A7</accession>
<dbReference type="Pfam" id="PF01381">
    <property type="entry name" value="HTH_3"/>
    <property type="match status" value="1"/>
</dbReference>
<dbReference type="SUPFAM" id="SSF47413">
    <property type="entry name" value="lambda repressor-like DNA-binding domains"/>
    <property type="match status" value="1"/>
</dbReference>
<dbReference type="Gene3D" id="1.10.260.40">
    <property type="entry name" value="lambda repressor-like DNA-binding domains"/>
    <property type="match status" value="1"/>
</dbReference>
<dbReference type="AlphaFoldDB" id="A0A0D8I9A7"/>
<dbReference type="InterPro" id="IPR001387">
    <property type="entry name" value="Cro/C1-type_HTH"/>
</dbReference>
<dbReference type="SMART" id="SM00530">
    <property type="entry name" value="HTH_XRE"/>
    <property type="match status" value="1"/>
</dbReference>
<name>A0A0D8I9A7_9CLOT</name>
<proteinExistence type="predicted"/>
<evidence type="ECO:0000313" key="3">
    <source>
        <dbReference type="Proteomes" id="UP000035704"/>
    </source>
</evidence>
<dbReference type="PANTHER" id="PTHR46558:SF11">
    <property type="entry name" value="HTH-TYPE TRANSCRIPTIONAL REGULATOR XRE"/>
    <property type="match status" value="1"/>
</dbReference>
<dbReference type="GO" id="GO:0003677">
    <property type="term" value="F:DNA binding"/>
    <property type="evidence" value="ECO:0007669"/>
    <property type="project" value="UniProtKB-KW"/>
</dbReference>
<dbReference type="RefSeq" id="WP_044825090.1">
    <property type="nucleotide sequence ID" value="NZ_CP009687.1"/>
</dbReference>
<keyword evidence="3" id="KW-1185">Reference proteome</keyword>
<dbReference type="STRING" id="84022.CACET_c21460"/>
<evidence type="ECO:0000313" key="2">
    <source>
        <dbReference type="EMBL" id="AKL95593.1"/>
    </source>
</evidence>
<evidence type="ECO:0000256" key="1">
    <source>
        <dbReference type="ARBA" id="ARBA00023125"/>
    </source>
</evidence>
<dbReference type="KEGG" id="cace:CACET_c21460"/>
<dbReference type="InterPro" id="IPR010982">
    <property type="entry name" value="Lambda_DNA-bd_dom_sf"/>
</dbReference>
<sequence>MFGKRLKIIRTEKGLLQKDLAELLNVSPSTIGMYERDQRDPDTNTLKFLAEHFNVSIDWLLGLSDITTPYSKKNDTQEHAYHKFSYTNLSDEDKAKVKEYIKLLHYKDRLIDDSCE</sequence>
<protein>
    <submittedName>
        <fullName evidence="2">Uncharacterized protein</fullName>
    </submittedName>
</protein>
<dbReference type="CDD" id="cd00093">
    <property type="entry name" value="HTH_XRE"/>
    <property type="match status" value="1"/>
</dbReference>
<dbReference type="Proteomes" id="UP000035704">
    <property type="component" value="Chromosome"/>
</dbReference>